<reference evidence="2 3" key="1">
    <citation type="submission" date="2017-03" db="EMBL/GenBank/DDBJ databases">
        <title>Genomes of endolithic fungi from Antarctica.</title>
        <authorList>
            <person name="Coleine C."/>
            <person name="Masonjones S."/>
            <person name="Stajich J.E."/>
        </authorList>
    </citation>
    <scope>NUCLEOTIDE SEQUENCE [LARGE SCALE GENOMIC DNA]</scope>
    <source>
        <strain evidence="2 3">CCFEE 5187</strain>
    </source>
</reference>
<dbReference type="Proteomes" id="UP000308768">
    <property type="component" value="Unassembled WGS sequence"/>
</dbReference>
<protein>
    <recommendedName>
        <fullName evidence="4">AGC-kinase C-terminal domain-containing protein</fullName>
    </recommendedName>
</protein>
<dbReference type="AlphaFoldDB" id="A0A4U0W9S7"/>
<feature type="compositionally biased region" description="Low complexity" evidence="1">
    <location>
        <begin position="1026"/>
        <end position="1037"/>
    </location>
</feature>
<feature type="region of interest" description="Disordered" evidence="1">
    <location>
        <begin position="651"/>
        <end position="795"/>
    </location>
</feature>
<feature type="compositionally biased region" description="Polar residues" evidence="1">
    <location>
        <begin position="663"/>
        <end position="676"/>
    </location>
</feature>
<evidence type="ECO:0008006" key="4">
    <source>
        <dbReference type="Google" id="ProtNLM"/>
    </source>
</evidence>
<gene>
    <name evidence="2" type="ORF">B0A49_11653</name>
</gene>
<sequence>MSPLRSSDSHNFPSSFQMQDAESVLAHTPVSPYPPVLPPIPRVASRHESDGGDIQPLTRPRQTVTAATPDQSHGALHEVRQKTAEAHATTVPNEDLPSTDEDLPSTVDEQSIEEDPMIKEIHTVEISIPYTSVSCSVSPSGASDLPDTARGPQTITSRSHRATSVQSSTHSSVGSRLDLQSVPYTSVSSSRSPSSILRSSYQPSTAASLLNDKPFTFPPQQTVASTPPLKAGKSKLNLRNPMSLLMRRRSAQVLETLSDNALVSNRNFTTPSMKMSDDYDPRIRGKGVHDFSAPRPRRNFSYNDIDIRLAEQRISQHPEDSDSLLETPGRSSQRPQSAEYHDARKEREHTPVFVENFEEDAQSRSIDSAIRAEALANHDFLFRLALRDSDHDQSSLPPFARRSLPLTAVDENHVSNANSDESQSPPPLTTVVEVSPVISPVSSTPPRSPRTPPQSRSRASSSTEHTSRCAGSLRHLPSTASRFSFQLGGVGSAAQEKMLEEKHKQLAVKRQSADPGSSEHEDDEEEDEFDEGAMYDYDEMNDVEHFQSLEPEFPGPGLGRHIGLQLPPSIANFDFSPNIPVPSSPMSPASVSGGLPGTPRDPDGNAIGFAVTDTPPELYQQGAPTAAGEQNQTSSMVPMMVGLGLVDYDETKGFTRDSDNETKTLQFDPNLVTRSQWAHGPTENGDDLYFDDGLIEDPGELHEDGFEESVFDNPSHPLYERRSANQISRAILQGPSDVPPTKKTMGSADESQGDTTPDSPYITREQRHPEGASDDRFESSTSQGEDPHHNPVLDYGEAKGGIAAYHSALAEAAIKAAAAGRFSRHDSINQEQVLDGHEDEREGLVPDHSSRPSLVPDEGRQSQDTQESFAPGIATGNLDDYEYGEYDCDSNYEDDPIIAAANAEALANDEDGFYGQEFGFYGQVNGNTGDSEEQFGGYFGSPGSEGLGRKKSLKEPNLTPITERSEFSTRNSFIGMAHFGPSPVGGSLPSPGLAYLARLSPYGFGPDEVDMTLSQLQKLRKGAFDSSNGSLRSANSSPIGIDHSPLTSSYFHPHGSSPMVLQPSSHSNDSDSPTPRNPSKDISNGRQHGRAESSAADSDSTNANHSPATPSSPLQDLDPTPKRGHSAVTSGAASPSSSPATATTRRDLGAAWHSHSRSGSGADRVSTTYVQERDGAGGNRWVLERRRTAESGQLELVREVVEGGRI</sequence>
<feature type="region of interest" description="Disordered" evidence="1">
    <location>
        <begin position="211"/>
        <end position="235"/>
    </location>
</feature>
<feature type="compositionally biased region" description="Basic and acidic residues" evidence="1">
    <location>
        <begin position="75"/>
        <end position="85"/>
    </location>
</feature>
<organism evidence="2 3">
    <name type="scientific">Cryomyces minteri</name>
    <dbReference type="NCBI Taxonomy" id="331657"/>
    <lineage>
        <taxon>Eukaryota</taxon>
        <taxon>Fungi</taxon>
        <taxon>Dikarya</taxon>
        <taxon>Ascomycota</taxon>
        <taxon>Pezizomycotina</taxon>
        <taxon>Dothideomycetes</taxon>
        <taxon>Dothideomycetes incertae sedis</taxon>
        <taxon>Cryomyces</taxon>
    </lineage>
</organism>
<feature type="compositionally biased region" description="Polar residues" evidence="1">
    <location>
        <begin position="749"/>
        <end position="758"/>
    </location>
</feature>
<feature type="compositionally biased region" description="Low complexity" evidence="1">
    <location>
        <begin position="453"/>
        <end position="464"/>
    </location>
</feature>
<feature type="compositionally biased region" description="Low complexity" evidence="1">
    <location>
        <begin position="163"/>
        <end position="177"/>
    </location>
</feature>
<feature type="compositionally biased region" description="Polar residues" evidence="1">
    <location>
        <begin position="1101"/>
        <end position="1114"/>
    </location>
</feature>
<proteinExistence type="predicted"/>
<feature type="compositionally biased region" description="Gly residues" evidence="1">
    <location>
        <begin position="937"/>
        <end position="946"/>
    </location>
</feature>
<evidence type="ECO:0000256" key="1">
    <source>
        <dbReference type="SAM" id="MobiDB-lite"/>
    </source>
</evidence>
<accession>A0A4U0W9S7</accession>
<feature type="region of interest" description="Disordered" evidence="1">
    <location>
        <begin position="502"/>
        <end position="543"/>
    </location>
</feature>
<feature type="compositionally biased region" description="Basic and acidic residues" evidence="1">
    <location>
        <begin position="339"/>
        <end position="350"/>
    </location>
</feature>
<feature type="region of interest" description="Disordered" evidence="1">
    <location>
        <begin position="575"/>
        <end position="635"/>
    </location>
</feature>
<feature type="region of interest" description="Disordered" evidence="1">
    <location>
        <begin position="316"/>
        <end position="350"/>
    </location>
</feature>
<feature type="compositionally biased region" description="Polar residues" evidence="1">
    <location>
        <begin position="1"/>
        <end position="20"/>
    </location>
</feature>
<feature type="compositionally biased region" description="Polar residues" evidence="1">
    <location>
        <begin position="60"/>
        <end position="71"/>
    </location>
</feature>
<dbReference type="OrthoDB" id="5408302at2759"/>
<keyword evidence="3" id="KW-1185">Reference proteome</keyword>
<dbReference type="STRING" id="331657.A0A4U0W9S7"/>
<feature type="compositionally biased region" description="Polar residues" evidence="1">
    <location>
        <begin position="1062"/>
        <end position="1074"/>
    </location>
</feature>
<feature type="region of interest" description="Disordered" evidence="1">
    <location>
        <begin position="1"/>
        <end position="113"/>
    </location>
</feature>
<feature type="compositionally biased region" description="Acidic residues" evidence="1">
    <location>
        <begin position="684"/>
        <end position="698"/>
    </location>
</feature>
<evidence type="ECO:0000313" key="2">
    <source>
        <dbReference type="EMBL" id="TKA58963.1"/>
    </source>
</evidence>
<feature type="compositionally biased region" description="Acidic residues" evidence="1">
    <location>
        <begin position="879"/>
        <end position="888"/>
    </location>
</feature>
<feature type="region of interest" description="Disordered" evidence="1">
    <location>
        <begin position="1023"/>
        <end position="1172"/>
    </location>
</feature>
<feature type="region of interest" description="Disordered" evidence="1">
    <location>
        <begin position="437"/>
        <end position="475"/>
    </location>
</feature>
<feature type="region of interest" description="Disordered" evidence="1">
    <location>
        <begin position="925"/>
        <end position="959"/>
    </location>
</feature>
<feature type="region of interest" description="Disordered" evidence="1">
    <location>
        <begin position="135"/>
        <end position="177"/>
    </location>
</feature>
<dbReference type="EMBL" id="NAJN01002013">
    <property type="protein sequence ID" value="TKA58963.1"/>
    <property type="molecule type" value="Genomic_DNA"/>
</dbReference>
<feature type="compositionally biased region" description="Basic and acidic residues" evidence="1">
    <location>
        <begin position="764"/>
        <end position="778"/>
    </location>
</feature>
<feature type="compositionally biased region" description="Pro residues" evidence="1">
    <location>
        <begin position="31"/>
        <end position="41"/>
    </location>
</feature>
<feature type="region of interest" description="Disordered" evidence="1">
    <location>
        <begin position="819"/>
        <end position="888"/>
    </location>
</feature>
<feature type="compositionally biased region" description="Basic and acidic residues" evidence="1">
    <location>
        <begin position="823"/>
        <end position="850"/>
    </location>
</feature>
<feature type="compositionally biased region" description="Low complexity" evidence="1">
    <location>
        <begin position="1126"/>
        <end position="1143"/>
    </location>
</feature>
<evidence type="ECO:0000313" key="3">
    <source>
        <dbReference type="Proteomes" id="UP000308768"/>
    </source>
</evidence>
<name>A0A4U0W9S7_9PEZI</name>
<feature type="compositionally biased region" description="Acidic residues" evidence="1">
    <location>
        <begin position="520"/>
        <end position="541"/>
    </location>
</feature>
<feature type="compositionally biased region" description="Basic and acidic residues" evidence="1">
    <location>
        <begin position="651"/>
        <end position="662"/>
    </location>
</feature>
<comment type="caution">
    <text evidence="2">The sequence shown here is derived from an EMBL/GenBank/DDBJ whole genome shotgun (WGS) entry which is preliminary data.</text>
</comment>